<feature type="transmembrane region" description="Helical" evidence="1">
    <location>
        <begin position="6"/>
        <end position="25"/>
    </location>
</feature>
<evidence type="ECO:0008006" key="4">
    <source>
        <dbReference type="Google" id="ProtNLM"/>
    </source>
</evidence>
<proteinExistence type="predicted"/>
<keyword evidence="1" id="KW-0472">Membrane</keyword>
<name>A0A2M7XE22_9BACT</name>
<dbReference type="EMBL" id="PFWT01000017">
    <property type="protein sequence ID" value="PJA46121.1"/>
    <property type="molecule type" value="Genomic_DNA"/>
</dbReference>
<reference evidence="3" key="1">
    <citation type="submission" date="2017-09" db="EMBL/GenBank/DDBJ databases">
        <title>Depth-based differentiation of microbial function through sediment-hosted aquifers and enrichment of novel symbionts in the deep terrestrial subsurface.</title>
        <authorList>
            <person name="Probst A.J."/>
            <person name="Ladd B."/>
            <person name="Jarett J.K."/>
            <person name="Geller-Mcgrath D.E."/>
            <person name="Sieber C.M.K."/>
            <person name="Emerson J.B."/>
            <person name="Anantharaman K."/>
            <person name="Thomas B.C."/>
            <person name="Malmstrom R."/>
            <person name="Stieglmeier M."/>
            <person name="Klingl A."/>
            <person name="Woyke T."/>
            <person name="Ryan C.M."/>
            <person name="Banfield J.F."/>
        </authorList>
    </citation>
    <scope>NUCLEOTIDE SEQUENCE [LARGE SCALE GENOMIC DNA]</scope>
</reference>
<sequence>MRKYKIIVLALIALPIFFILTLNITPKLESWFSILDYNQNFYKTAPNNGTPDTFSSPYNSKVRVLAQSEFSVVIKPLYFRVKWAVPELRVGAPGTNDDATFYLAIYSSVEDGAPPVYVSDKLYATAENGTYTADIPISGVTLGKTYDIMFKGHQSLSKKLNDVQISSNTTVLNFSTLDNSSAKGPEVLLGGDISNSGVTPKSLGDDVVNSVDISVLLDDLDLGDASGNFVRSNINQDTSVNSVDFSIILKNLDKIGDQS</sequence>
<protein>
    <recommendedName>
        <fullName evidence="4">Dockerin domain-containing protein</fullName>
    </recommendedName>
</protein>
<comment type="caution">
    <text evidence="2">The sequence shown here is derived from an EMBL/GenBank/DDBJ whole genome shotgun (WGS) entry which is preliminary data.</text>
</comment>
<evidence type="ECO:0000256" key="1">
    <source>
        <dbReference type="SAM" id="Phobius"/>
    </source>
</evidence>
<dbReference type="Gene3D" id="2.60.40.4130">
    <property type="match status" value="1"/>
</dbReference>
<evidence type="ECO:0000313" key="2">
    <source>
        <dbReference type="EMBL" id="PJA46121.1"/>
    </source>
</evidence>
<dbReference type="Proteomes" id="UP000231263">
    <property type="component" value="Unassembled WGS sequence"/>
</dbReference>
<keyword evidence="1" id="KW-1133">Transmembrane helix</keyword>
<keyword evidence="1" id="KW-0812">Transmembrane</keyword>
<evidence type="ECO:0000313" key="3">
    <source>
        <dbReference type="Proteomes" id="UP000231263"/>
    </source>
</evidence>
<accession>A0A2M7XE22</accession>
<organism evidence="2 3">
    <name type="scientific">Candidatus Uhrbacteria bacterium CG_4_9_14_3_um_filter_41_35</name>
    <dbReference type="NCBI Taxonomy" id="1975034"/>
    <lineage>
        <taxon>Bacteria</taxon>
        <taxon>Candidatus Uhriibacteriota</taxon>
    </lineage>
</organism>
<gene>
    <name evidence="2" type="ORF">CO173_03720</name>
</gene>
<dbReference type="AlphaFoldDB" id="A0A2M7XE22"/>